<dbReference type="Pfam" id="PF01497">
    <property type="entry name" value="Peripla_BP_2"/>
    <property type="match status" value="1"/>
</dbReference>
<keyword evidence="3" id="KW-0813">Transport</keyword>
<evidence type="ECO:0000256" key="2">
    <source>
        <dbReference type="ARBA" id="ARBA00008814"/>
    </source>
</evidence>
<dbReference type="AlphaFoldDB" id="A0A1H9U6D9"/>
<dbReference type="PANTHER" id="PTHR30532">
    <property type="entry name" value="IRON III DICITRATE-BINDING PERIPLASMIC PROTEIN"/>
    <property type="match status" value="1"/>
</dbReference>
<evidence type="ECO:0000256" key="4">
    <source>
        <dbReference type="ARBA" id="ARBA00022729"/>
    </source>
</evidence>
<reference evidence="7 8" key="1">
    <citation type="submission" date="2016-10" db="EMBL/GenBank/DDBJ databases">
        <authorList>
            <person name="de Groot N.N."/>
        </authorList>
    </citation>
    <scope>NUCLEOTIDE SEQUENCE [LARGE SCALE GENOMIC DNA]</scope>
    <source>
        <strain evidence="7 8">DSM 16859</strain>
    </source>
</reference>
<keyword evidence="8" id="KW-1185">Reference proteome</keyword>
<dbReference type="Proteomes" id="UP000198815">
    <property type="component" value="Unassembled WGS sequence"/>
</dbReference>
<dbReference type="PROSITE" id="PS50983">
    <property type="entry name" value="FE_B12_PBP"/>
    <property type="match status" value="1"/>
</dbReference>
<evidence type="ECO:0000313" key="8">
    <source>
        <dbReference type="Proteomes" id="UP000198815"/>
    </source>
</evidence>
<dbReference type="EMBL" id="FOGZ01000041">
    <property type="protein sequence ID" value="SES04683.1"/>
    <property type="molecule type" value="Genomic_DNA"/>
</dbReference>
<evidence type="ECO:0000259" key="6">
    <source>
        <dbReference type="PROSITE" id="PS50983"/>
    </source>
</evidence>
<feature type="non-terminal residue" evidence="7">
    <location>
        <position position="1"/>
    </location>
</feature>
<dbReference type="STRING" id="64702.SAMN05443377_1411"/>
<feature type="region of interest" description="Disordered" evidence="5">
    <location>
        <begin position="1"/>
        <end position="34"/>
    </location>
</feature>
<dbReference type="SUPFAM" id="SSF53807">
    <property type="entry name" value="Helical backbone' metal receptor"/>
    <property type="match status" value="1"/>
</dbReference>
<evidence type="ECO:0000256" key="5">
    <source>
        <dbReference type="SAM" id="MobiDB-lite"/>
    </source>
</evidence>
<name>A0A1H9U6D9_9ACTN</name>
<feature type="domain" description="Fe/B12 periplasmic-binding" evidence="6">
    <location>
        <begin position="48"/>
        <end position="331"/>
    </location>
</feature>
<protein>
    <submittedName>
        <fullName evidence="7">Iron complex transport system substrate-binding protein</fullName>
    </submittedName>
</protein>
<organism evidence="7 8">
    <name type="scientific">Propionibacterium cyclohexanicum</name>
    <dbReference type="NCBI Taxonomy" id="64702"/>
    <lineage>
        <taxon>Bacteria</taxon>
        <taxon>Bacillati</taxon>
        <taxon>Actinomycetota</taxon>
        <taxon>Actinomycetes</taxon>
        <taxon>Propionibacteriales</taxon>
        <taxon>Propionibacteriaceae</taxon>
        <taxon>Propionibacterium</taxon>
    </lineage>
</organism>
<evidence type="ECO:0000256" key="3">
    <source>
        <dbReference type="ARBA" id="ARBA00022448"/>
    </source>
</evidence>
<dbReference type="GO" id="GO:1901678">
    <property type="term" value="P:iron coordination entity transport"/>
    <property type="evidence" value="ECO:0007669"/>
    <property type="project" value="UniProtKB-ARBA"/>
</dbReference>
<comment type="subcellular location">
    <subcellularLocation>
        <location evidence="1">Cell envelope</location>
    </subcellularLocation>
</comment>
<keyword evidence="4" id="KW-0732">Signal</keyword>
<proteinExistence type="inferred from homology"/>
<evidence type="ECO:0000313" key="7">
    <source>
        <dbReference type="EMBL" id="SES04683.1"/>
    </source>
</evidence>
<dbReference type="GO" id="GO:0030288">
    <property type="term" value="C:outer membrane-bounded periplasmic space"/>
    <property type="evidence" value="ECO:0007669"/>
    <property type="project" value="TreeGrafter"/>
</dbReference>
<dbReference type="InterPro" id="IPR002491">
    <property type="entry name" value="ABC_transptr_periplasmic_BD"/>
</dbReference>
<dbReference type="Gene3D" id="3.40.50.1980">
    <property type="entry name" value="Nitrogenase molybdenum iron protein domain"/>
    <property type="match status" value="2"/>
</dbReference>
<comment type="similarity">
    <text evidence="2">Belongs to the bacterial solute-binding protein 8 family.</text>
</comment>
<accession>A0A1H9U6D9</accession>
<dbReference type="InterPro" id="IPR051313">
    <property type="entry name" value="Bact_iron-sidero_bind"/>
</dbReference>
<sequence>EPPSSEDLDPSPHTDAPPDRATCPTPSSMKSPIDHAWGQTTIEKAPSRIANSGWSGEDAVLALGVVPVGIPKGNYGQLDSNGLLPWTAAALDKLGASGDRLPKIYDETDSINAEAIADTEPDLILGVSSGITKEQYETLSKIAPTIPYTSKIAWGASWRDVMTVTAKAMGRTAQGSSVIADCEKAIAAAVDAHAGLRGKSAAMMYIDPKKLSTISLYTAADSRSAYLTDLGLTVPASVAQQSQGTDSFYKEISAENAAVFDDVDIIVVYGDTASLLKNLQADPLLSKIPAISRGSVAVIQDNSDLAASLSPSVLSIPAQVGALVTELAKAADKVG</sequence>
<gene>
    <name evidence="7" type="ORF">SAMN05443377_1411</name>
</gene>
<evidence type="ECO:0000256" key="1">
    <source>
        <dbReference type="ARBA" id="ARBA00004196"/>
    </source>
</evidence>
<dbReference type="PANTHER" id="PTHR30532:SF24">
    <property type="entry name" value="FERRIC ENTEROBACTIN-BINDING PERIPLASMIC PROTEIN FEPB"/>
    <property type="match status" value="1"/>
</dbReference>